<proteinExistence type="predicted"/>
<reference evidence="2" key="1">
    <citation type="submission" date="2009-10" db="EMBL/GenBank/DDBJ databases">
        <title>Diversity of trophic interactions inside an arsenic-rich microbial ecosystem.</title>
        <authorList>
            <person name="Bertin P.N."/>
            <person name="Heinrich-Salmeron A."/>
            <person name="Pelletier E."/>
            <person name="Goulhen-Chollet F."/>
            <person name="Arsene-Ploetze F."/>
            <person name="Gallien S."/>
            <person name="Calteau A."/>
            <person name="Vallenet D."/>
            <person name="Casiot C."/>
            <person name="Chane-Woon-Ming B."/>
            <person name="Giloteaux L."/>
            <person name="Barakat M."/>
            <person name="Bonnefoy V."/>
            <person name="Bruneel O."/>
            <person name="Chandler M."/>
            <person name="Cleiss J."/>
            <person name="Duran R."/>
            <person name="Elbaz-Poulichet F."/>
            <person name="Fonknechten N."/>
            <person name="Lauga B."/>
            <person name="Mornico D."/>
            <person name="Ortet P."/>
            <person name="Schaeffer C."/>
            <person name="Siguier P."/>
            <person name="Alexander Thil Smith A."/>
            <person name="Van Dorsselaer A."/>
            <person name="Weissenbach J."/>
            <person name="Medigue C."/>
            <person name="Le Paslier D."/>
        </authorList>
    </citation>
    <scope>NUCLEOTIDE SEQUENCE</scope>
</reference>
<sequence length="128" mass="15051">MNSKGTSLIPEPIVQLQRRFDEFRSTQPHRRRLPETLWQAAVELARVHGLHPVARPLQLDYMGLKKRLYIRQINTDTILRYFRLIEYGTRRCTQVIRRRATRASQSSGSCFQARSEPASDCPRSWIEL</sequence>
<feature type="region of interest" description="Disordered" evidence="1">
    <location>
        <begin position="107"/>
        <end position="128"/>
    </location>
</feature>
<gene>
    <name evidence="2" type="ORF">CARN6_1570</name>
</gene>
<evidence type="ECO:0000256" key="1">
    <source>
        <dbReference type="SAM" id="MobiDB-lite"/>
    </source>
</evidence>
<dbReference type="AlphaFoldDB" id="E6QLL6"/>
<evidence type="ECO:0000313" key="2">
    <source>
        <dbReference type="EMBL" id="CBI08137.1"/>
    </source>
</evidence>
<name>E6QLL6_9ZZZZ</name>
<dbReference type="EMBL" id="CABQ01000185">
    <property type="protein sequence ID" value="CBI08137.1"/>
    <property type="molecule type" value="Genomic_DNA"/>
</dbReference>
<accession>E6QLL6</accession>
<protein>
    <submittedName>
        <fullName evidence="2">Uncharacterized protein</fullName>
    </submittedName>
</protein>
<comment type="caution">
    <text evidence="2">The sequence shown here is derived from an EMBL/GenBank/DDBJ whole genome shotgun (WGS) entry which is preliminary data.</text>
</comment>
<organism evidence="2">
    <name type="scientific">mine drainage metagenome</name>
    <dbReference type="NCBI Taxonomy" id="410659"/>
    <lineage>
        <taxon>unclassified sequences</taxon>
        <taxon>metagenomes</taxon>
        <taxon>ecological metagenomes</taxon>
    </lineage>
</organism>